<evidence type="ECO:0000259" key="3">
    <source>
        <dbReference type="Pfam" id="PF13203"/>
    </source>
</evidence>
<dbReference type="PANTHER" id="PTHR38730">
    <property type="entry name" value="SLL7028 PROTEIN"/>
    <property type="match status" value="1"/>
</dbReference>
<dbReference type="InterPro" id="IPR025154">
    <property type="entry name" value="Put_metallopeptidase_dom"/>
</dbReference>
<feature type="compositionally biased region" description="Basic and acidic residues" evidence="1">
    <location>
        <begin position="27"/>
        <end position="42"/>
    </location>
</feature>
<reference evidence="4" key="1">
    <citation type="submission" date="2020-05" db="EMBL/GenBank/DDBJ databases">
        <authorList>
            <person name="Chiriac C."/>
            <person name="Salcher M."/>
            <person name="Ghai R."/>
            <person name="Kavagutti S V."/>
        </authorList>
    </citation>
    <scope>NUCLEOTIDE SEQUENCE</scope>
</reference>
<dbReference type="InterPro" id="IPR036465">
    <property type="entry name" value="vWFA_dom_sf"/>
</dbReference>
<dbReference type="InterPro" id="IPR018698">
    <property type="entry name" value="VWA-like_dom"/>
</dbReference>
<name>A0A6J5SVG2_9CAUD</name>
<dbReference type="PANTHER" id="PTHR38730:SF1">
    <property type="entry name" value="SLL7028 PROTEIN"/>
    <property type="match status" value="1"/>
</dbReference>
<accession>A0A6J5SVG2</accession>
<feature type="compositionally biased region" description="Polar residues" evidence="1">
    <location>
        <begin position="1"/>
        <end position="18"/>
    </location>
</feature>
<protein>
    <submittedName>
        <fullName evidence="4">VWA-like domain containing protein</fullName>
    </submittedName>
</protein>
<evidence type="ECO:0000259" key="2">
    <source>
        <dbReference type="Pfam" id="PF09967"/>
    </source>
</evidence>
<dbReference type="EMBL" id="LR797474">
    <property type="protein sequence ID" value="CAB4218996.1"/>
    <property type="molecule type" value="Genomic_DNA"/>
</dbReference>
<organism evidence="4">
    <name type="scientific">uncultured Caudovirales phage</name>
    <dbReference type="NCBI Taxonomy" id="2100421"/>
    <lineage>
        <taxon>Viruses</taxon>
        <taxon>Duplodnaviria</taxon>
        <taxon>Heunggongvirae</taxon>
        <taxon>Uroviricota</taxon>
        <taxon>Caudoviricetes</taxon>
        <taxon>Peduoviridae</taxon>
        <taxon>Maltschvirus</taxon>
        <taxon>Maltschvirus maltsch</taxon>
    </lineage>
</organism>
<feature type="domain" description="Putative metallopeptidase" evidence="3">
    <location>
        <begin position="125"/>
        <end position="216"/>
    </location>
</feature>
<evidence type="ECO:0000256" key="1">
    <source>
        <dbReference type="SAM" id="MobiDB-lite"/>
    </source>
</evidence>
<feature type="compositionally biased region" description="Gly residues" evidence="1">
    <location>
        <begin position="111"/>
        <end position="121"/>
    </location>
</feature>
<sequence length="373" mass="40243">MKTNLSNIVKLVNPNNAKGSGESGEESTDKGIETKTLEKPEELGGGTGEEGEEGQEGEGSGKGKGKPGKEKGEGSGEGESEGDGPMVDTDDSNNIDSNKNIVVRNDVRSGQGQGKVVGRGTGEVISPAEGNRIAKSEGYDERSPRTEEEWKKDARTSAQTNLTKRTEKSGTGAGAIYQRIMELTDPIVDWRAELRRFIGKLASSSDFKFPARRSIGSGDYRYGIKSKNNALENGVVAIDVSGSIASAFPELLAEVVGIASAKKIKEISVLPWNDRVVTPVIFKNFKKPTPVDFEKVSTGGGSNGMPDVMRWIQNNVKDRPDFVVIITDGFIPPLPTAPKWGRKTIWLIFDNGTFEVPAGWGQVIHAKGDERYK</sequence>
<dbReference type="Pfam" id="PF13203">
    <property type="entry name" value="DUF2201_N"/>
    <property type="match status" value="1"/>
</dbReference>
<proteinExistence type="predicted"/>
<feature type="compositionally biased region" description="Basic and acidic residues" evidence="1">
    <location>
        <begin position="132"/>
        <end position="155"/>
    </location>
</feature>
<feature type="domain" description="VWA-like" evidence="2">
    <location>
        <begin position="235"/>
        <end position="365"/>
    </location>
</feature>
<feature type="compositionally biased region" description="Acidic residues" evidence="1">
    <location>
        <begin position="76"/>
        <end position="93"/>
    </location>
</feature>
<evidence type="ECO:0000313" key="4">
    <source>
        <dbReference type="EMBL" id="CAB4218996.1"/>
    </source>
</evidence>
<feature type="region of interest" description="Disordered" evidence="1">
    <location>
        <begin position="1"/>
        <end position="169"/>
    </location>
</feature>
<dbReference type="SUPFAM" id="SSF53300">
    <property type="entry name" value="vWA-like"/>
    <property type="match status" value="1"/>
</dbReference>
<gene>
    <name evidence="4" type="ORF">UFOVP1604_79</name>
</gene>
<dbReference type="Pfam" id="PF09967">
    <property type="entry name" value="DUF2201"/>
    <property type="match status" value="1"/>
</dbReference>